<reference evidence="1 2" key="1">
    <citation type="submission" date="2019-10" db="EMBL/GenBank/DDBJ databases">
        <authorList>
            <person name="Palmer J.M."/>
        </authorList>
    </citation>
    <scope>NUCLEOTIDE SEQUENCE [LARGE SCALE GENOMIC DNA]</scope>
    <source>
        <strain evidence="1 2">TWF696</strain>
    </source>
</reference>
<dbReference type="EMBL" id="JAVHNQ010000013">
    <property type="protein sequence ID" value="KAK6334074.1"/>
    <property type="molecule type" value="Genomic_DNA"/>
</dbReference>
<name>A0AAV9U349_9PEZI</name>
<organism evidence="1 2">
    <name type="scientific">Orbilia brochopaga</name>
    <dbReference type="NCBI Taxonomy" id="3140254"/>
    <lineage>
        <taxon>Eukaryota</taxon>
        <taxon>Fungi</taxon>
        <taxon>Dikarya</taxon>
        <taxon>Ascomycota</taxon>
        <taxon>Pezizomycotina</taxon>
        <taxon>Orbiliomycetes</taxon>
        <taxon>Orbiliales</taxon>
        <taxon>Orbiliaceae</taxon>
        <taxon>Orbilia</taxon>
    </lineage>
</organism>
<gene>
    <name evidence="1" type="ORF">TWF696_002576</name>
</gene>
<dbReference type="Proteomes" id="UP001375240">
    <property type="component" value="Unassembled WGS sequence"/>
</dbReference>
<evidence type="ECO:0000313" key="1">
    <source>
        <dbReference type="EMBL" id="KAK6334074.1"/>
    </source>
</evidence>
<comment type="caution">
    <text evidence="1">The sequence shown here is derived from an EMBL/GenBank/DDBJ whole genome shotgun (WGS) entry which is preliminary data.</text>
</comment>
<dbReference type="AlphaFoldDB" id="A0AAV9U349"/>
<accession>A0AAV9U349</accession>
<protein>
    <submittedName>
        <fullName evidence="1">Uncharacterized protein</fullName>
    </submittedName>
</protein>
<keyword evidence="2" id="KW-1185">Reference proteome</keyword>
<evidence type="ECO:0000313" key="2">
    <source>
        <dbReference type="Proteomes" id="UP001375240"/>
    </source>
</evidence>
<sequence>MLPTTYHRSRLSEMSQLLLIAGPLDPQIPHAQGRCDEYTTGCGSQSADALVDPSLGDADQRPRLWMICLLARLNKAIEKAQIDG</sequence>
<proteinExistence type="predicted"/>